<reference evidence="2 3" key="1">
    <citation type="submission" date="2016-11" db="EMBL/GenBank/DDBJ databases">
        <title>Genome sequence of Sphingomonas jeddahensis G39.</title>
        <authorList>
            <person name="Poehlein A."/>
            <person name="Wuebbeler J.H."/>
            <person name="Steinbuechel A."/>
            <person name="Daniel R."/>
        </authorList>
    </citation>
    <scope>NUCLEOTIDE SEQUENCE [LARGE SCALE GENOMIC DNA]</scope>
    <source>
        <strain evidence="2 3">G39</strain>
    </source>
</reference>
<protein>
    <submittedName>
        <fullName evidence="2">MerC mercury resistance protein</fullName>
    </submittedName>
</protein>
<feature type="transmembrane region" description="Helical" evidence="1">
    <location>
        <begin position="16"/>
        <end position="43"/>
    </location>
</feature>
<evidence type="ECO:0000256" key="1">
    <source>
        <dbReference type="SAM" id="Phobius"/>
    </source>
</evidence>
<evidence type="ECO:0000313" key="2">
    <source>
        <dbReference type="EMBL" id="ONF97644.1"/>
    </source>
</evidence>
<dbReference type="Proteomes" id="UP000188729">
    <property type="component" value="Unassembled WGS sequence"/>
</dbReference>
<comment type="caution">
    <text evidence="2">The sequence shown here is derived from an EMBL/GenBank/DDBJ whole genome shotgun (WGS) entry which is preliminary data.</text>
</comment>
<dbReference type="InterPro" id="IPR004891">
    <property type="entry name" value="Mercury-R_MerC"/>
</dbReference>
<feature type="transmembrane region" description="Helical" evidence="1">
    <location>
        <begin position="49"/>
        <end position="67"/>
    </location>
</feature>
<keyword evidence="1" id="KW-0812">Transmembrane</keyword>
<keyword evidence="1" id="KW-1133">Transmembrane helix</keyword>
<dbReference type="STRING" id="1915074.SPHI_02760"/>
<dbReference type="GO" id="GO:0015097">
    <property type="term" value="F:mercury ion transmembrane transporter activity"/>
    <property type="evidence" value="ECO:0007669"/>
    <property type="project" value="InterPro"/>
</dbReference>
<feature type="transmembrane region" description="Helical" evidence="1">
    <location>
        <begin position="107"/>
        <end position="124"/>
    </location>
</feature>
<proteinExistence type="predicted"/>
<organism evidence="2 3">
    <name type="scientific">Sphingomonas jeddahensis</name>
    <dbReference type="NCBI Taxonomy" id="1915074"/>
    <lineage>
        <taxon>Bacteria</taxon>
        <taxon>Pseudomonadati</taxon>
        <taxon>Pseudomonadota</taxon>
        <taxon>Alphaproteobacteria</taxon>
        <taxon>Sphingomonadales</taxon>
        <taxon>Sphingomonadaceae</taxon>
        <taxon>Sphingomonas</taxon>
    </lineage>
</organism>
<dbReference type="Pfam" id="PF03203">
    <property type="entry name" value="MerC"/>
    <property type="match status" value="1"/>
</dbReference>
<dbReference type="RefSeq" id="WP_076743088.1">
    <property type="nucleotide sequence ID" value="NZ_MPSB01000001.1"/>
</dbReference>
<evidence type="ECO:0000313" key="3">
    <source>
        <dbReference type="Proteomes" id="UP000188729"/>
    </source>
</evidence>
<dbReference type="EMBL" id="MPSB01000001">
    <property type="protein sequence ID" value="ONF97644.1"/>
    <property type="molecule type" value="Genomic_DNA"/>
</dbReference>
<dbReference type="OrthoDB" id="6078385at2"/>
<sequence>MATLFHPANTSRLDRLAIVVSGLCVVHCVASAVLIAVLSAFSGLLVDPIFHEVGLVLAIGLGAMGLGRGALQHGYLWPLAVGSLGLGIMAGAMTLPHDTGLGHAGEAFWTIVGVGILALGHDLNRRADA</sequence>
<gene>
    <name evidence="2" type="ORF">SPHI_02760</name>
</gene>
<keyword evidence="1" id="KW-0472">Membrane</keyword>
<feature type="transmembrane region" description="Helical" evidence="1">
    <location>
        <begin position="74"/>
        <end position="95"/>
    </location>
</feature>
<keyword evidence="3" id="KW-1185">Reference proteome</keyword>
<accession>A0A1V2EZS0</accession>
<dbReference type="AlphaFoldDB" id="A0A1V2EZS0"/>
<dbReference type="GO" id="GO:0016020">
    <property type="term" value="C:membrane"/>
    <property type="evidence" value="ECO:0007669"/>
    <property type="project" value="InterPro"/>
</dbReference>
<name>A0A1V2EZS0_9SPHN</name>